<dbReference type="InterPro" id="IPR004433">
    <property type="entry name" value="MenaQ_synth_MenD"/>
</dbReference>
<dbReference type="RefSeq" id="WP_213110717.1">
    <property type="nucleotide sequence ID" value="NZ_JAGYPJ010000001.1"/>
</dbReference>
<feature type="domain" description="Thiamine pyrophosphate enzyme N-terminal TPP-binding" evidence="9">
    <location>
        <begin position="12"/>
        <end position="124"/>
    </location>
</feature>
<comment type="similarity">
    <text evidence="7">Belongs to the TPP enzyme family. MenD subfamily.</text>
</comment>
<dbReference type="InterPro" id="IPR029035">
    <property type="entry name" value="DHS-like_NAD/FAD-binding_dom"/>
</dbReference>
<keyword evidence="5 7" id="KW-0786">Thiamine pyrophosphate</keyword>
<comment type="function">
    <text evidence="7">Catalyzes the thiamine diphosphate-dependent decarboxylation of 2-oxoglutarate and the subsequent addition of the resulting succinic semialdehyde-thiamine pyrophosphate anion to isochorismate to yield 2-succinyl-5-enolpyruvyl-6-hydroxy-3-cyclohexene-1-carboxylate (SEPHCHC).</text>
</comment>
<keyword evidence="4 7" id="KW-0460">Magnesium</keyword>
<evidence type="ECO:0000256" key="2">
    <source>
        <dbReference type="ARBA" id="ARBA00022679"/>
    </source>
</evidence>
<dbReference type="EC" id="2.2.1.9" evidence="7"/>
<evidence type="ECO:0000313" key="11">
    <source>
        <dbReference type="EMBL" id="MBS4200107.1"/>
    </source>
</evidence>
<evidence type="ECO:0000256" key="3">
    <source>
        <dbReference type="ARBA" id="ARBA00022723"/>
    </source>
</evidence>
<keyword evidence="3 7" id="KW-0479">Metal-binding</keyword>
<evidence type="ECO:0000256" key="5">
    <source>
        <dbReference type="ARBA" id="ARBA00023052"/>
    </source>
</evidence>
<comment type="pathway">
    <text evidence="7">Quinol/quinone metabolism; menaquinone biosynthesis.</text>
</comment>
<comment type="cofactor">
    <cofactor evidence="7">
        <name>thiamine diphosphate</name>
        <dbReference type="ChEBI" id="CHEBI:58937"/>
    </cofactor>
    <text evidence="7">Binds 1 thiamine pyrophosphate per subunit.</text>
</comment>
<dbReference type="GO" id="GO:0070204">
    <property type="term" value="F:2-succinyl-5-enolpyruvyl-6-hydroxy-3-cyclohexene-1-carboxylic-acid synthase activity"/>
    <property type="evidence" value="ECO:0007669"/>
    <property type="project" value="UniProtKB-UniRule"/>
</dbReference>
<comment type="subunit">
    <text evidence="7">Homodimer.</text>
</comment>
<dbReference type="CDD" id="cd07037">
    <property type="entry name" value="TPP_PYR_MenD"/>
    <property type="match status" value="1"/>
</dbReference>
<dbReference type="InterPro" id="IPR011766">
    <property type="entry name" value="TPP_enzyme_TPP-bd"/>
</dbReference>
<evidence type="ECO:0000313" key="12">
    <source>
        <dbReference type="Proteomes" id="UP000682713"/>
    </source>
</evidence>
<dbReference type="PANTHER" id="PTHR42916">
    <property type="entry name" value="2-SUCCINYL-5-ENOLPYRUVYL-6-HYDROXY-3-CYCLOHEXENE-1-CARBOXYLATE SYNTHASE"/>
    <property type="match status" value="1"/>
</dbReference>
<evidence type="ECO:0000256" key="6">
    <source>
        <dbReference type="ARBA" id="ARBA00023211"/>
    </source>
</evidence>
<evidence type="ECO:0000256" key="7">
    <source>
        <dbReference type="HAMAP-Rule" id="MF_01659"/>
    </source>
</evidence>
<evidence type="ECO:0000259" key="8">
    <source>
        <dbReference type="Pfam" id="PF02775"/>
    </source>
</evidence>
<feature type="domain" description="Thiamine pyrophosphate enzyme TPP-binding" evidence="8">
    <location>
        <begin position="426"/>
        <end position="549"/>
    </location>
</feature>
<dbReference type="GO" id="GO:0009234">
    <property type="term" value="P:menaquinone biosynthetic process"/>
    <property type="evidence" value="ECO:0007669"/>
    <property type="project" value="UniProtKB-UniRule"/>
</dbReference>
<protein>
    <recommendedName>
        <fullName evidence="7">2-succinyl-5-enolpyruvyl-6-hydroxy-3-cyclohexene-1-carboxylate synthase</fullName>
        <shortName evidence="7">SEPHCHC synthase</shortName>
        <ecNumber evidence="7">2.2.1.9</ecNumber>
    </recommendedName>
    <alternativeName>
        <fullName evidence="7">Menaquinone biosynthesis protein MenD</fullName>
    </alternativeName>
</protein>
<comment type="cofactor">
    <cofactor evidence="7">
        <name>Mg(2+)</name>
        <dbReference type="ChEBI" id="CHEBI:18420"/>
    </cofactor>
    <cofactor evidence="7">
        <name>Mn(2+)</name>
        <dbReference type="ChEBI" id="CHEBI:29035"/>
    </cofactor>
</comment>
<dbReference type="GO" id="GO:0030145">
    <property type="term" value="F:manganese ion binding"/>
    <property type="evidence" value="ECO:0007669"/>
    <property type="project" value="UniProtKB-UniRule"/>
</dbReference>
<dbReference type="Gene3D" id="3.40.50.1220">
    <property type="entry name" value="TPP-binding domain"/>
    <property type="match status" value="1"/>
</dbReference>
<keyword evidence="12" id="KW-1185">Reference proteome</keyword>
<dbReference type="SUPFAM" id="SSF52467">
    <property type="entry name" value="DHS-like NAD/FAD-binding domain"/>
    <property type="match status" value="1"/>
</dbReference>
<comment type="pathway">
    <text evidence="7">Quinol/quinone metabolism; 1,4-dihydroxy-2-naphthoate biosynthesis; 1,4-dihydroxy-2-naphthoate from chorismate: step 2/7.</text>
</comment>
<evidence type="ECO:0000259" key="10">
    <source>
        <dbReference type="Pfam" id="PF16582"/>
    </source>
</evidence>
<keyword evidence="2 7" id="KW-0808">Transferase</keyword>
<dbReference type="SUPFAM" id="SSF52518">
    <property type="entry name" value="Thiamin diphosphate-binding fold (THDP-binding)"/>
    <property type="match status" value="2"/>
</dbReference>
<dbReference type="PANTHER" id="PTHR42916:SF1">
    <property type="entry name" value="PROTEIN PHYLLO, CHLOROPLASTIC"/>
    <property type="match status" value="1"/>
</dbReference>
<dbReference type="InterPro" id="IPR012001">
    <property type="entry name" value="Thiamin_PyroP_enz_TPP-bd_dom"/>
</dbReference>
<feature type="domain" description="Menaquinone biosynthesis protein MenD middle" evidence="10">
    <location>
        <begin position="218"/>
        <end position="401"/>
    </location>
</feature>
<dbReference type="NCBIfam" id="TIGR00173">
    <property type="entry name" value="menD"/>
    <property type="match status" value="1"/>
</dbReference>
<dbReference type="AlphaFoldDB" id="A0A942TQC6"/>
<dbReference type="InterPro" id="IPR032264">
    <property type="entry name" value="MenD_middle"/>
</dbReference>
<dbReference type="HAMAP" id="MF_01659">
    <property type="entry name" value="MenD"/>
    <property type="match status" value="1"/>
</dbReference>
<dbReference type="CDD" id="cd02009">
    <property type="entry name" value="TPP_SHCHC_synthase"/>
    <property type="match status" value="1"/>
</dbReference>
<evidence type="ECO:0000256" key="4">
    <source>
        <dbReference type="ARBA" id="ARBA00022842"/>
    </source>
</evidence>
<dbReference type="Gene3D" id="3.40.50.970">
    <property type="match status" value="2"/>
</dbReference>
<gene>
    <name evidence="7 11" type="primary">menD</name>
    <name evidence="11" type="ORF">KHA93_10605</name>
</gene>
<comment type="caution">
    <text evidence="11">The sequence shown here is derived from an EMBL/GenBank/DDBJ whole genome shotgun (WGS) entry which is preliminary data.</text>
</comment>
<name>A0A942TQC6_9BACI</name>
<keyword evidence="6 7" id="KW-0464">Manganese</keyword>
<evidence type="ECO:0000256" key="1">
    <source>
        <dbReference type="ARBA" id="ARBA00022428"/>
    </source>
</evidence>
<dbReference type="Pfam" id="PF02776">
    <property type="entry name" value="TPP_enzyme_N"/>
    <property type="match status" value="1"/>
</dbReference>
<dbReference type="GO" id="GO:0000287">
    <property type="term" value="F:magnesium ion binding"/>
    <property type="evidence" value="ECO:0007669"/>
    <property type="project" value="UniProtKB-UniRule"/>
</dbReference>
<reference evidence="11 12" key="1">
    <citation type="submission" date="2021-05" db="EMBL/GenBank/DDBJ databases">
        <title>Novel Bacillus species.</title>
        <authorList>
            <person name="Liu G."/>
        </authorList>
    </citation>
    <scope>NUCLEOTIDE SEQUENCE [LARGE SCALE GENOMIC DNA]</scope>
    <source>
        <strain evidence="11 12">FJAT-49732</strain>
    </source>
</reference>
<accession>A0A942TQC6</accession>
<dbReference type="GO" id="GO:0030976">
    <property type="term" value="F:thiamine pyrophosphate binding"/>
    <property type="evidence" value="ECO:0007669"/>
    <property type="project" value="UniProtKB-UniRule"/>
</dbReference>
<keyword evidence="1 7" id="KW-0474">Menaquinone biosynthesis</keyword>
<dbReference type="Pfam" id="PF16582">
    <property type="entry name" value="TPP_enzyme_M_2"/>
    <property type="match status" value="1"/>
</dbReference>
<dbReference type="Pfam" id="PF02775">
    <property type="entry name" value="TPP_enzyme_C"/>
    <property type="match status" value="1"/>
</dbReference>
<dbReference type="InterPro" id="IPR029061">
    <property type="entry name" value="THDP-binding"/>
</dbReference>
<organism evidence="11 12">
    <name type="scientific">Lederbergia citrisecunda</name>
    <dbReference type="NCBI Taxonomy" id="2833583"/>
    <lineage>
        <taxon>Bacteria</taxon>
        <taxon>Bacillati</taxon>
        <taxon>Bacillota</taxon>
        <taxon>Bacilli</taxon>
        <taxon>Bacillales</taxon>
        <taxon>Bacillaceae</taxon>
        <taxon>Lederbergia</taxon>
    </lineage>
</organism>
<dbReference type="Proteomes" id="UP000682713">
    <property type="component" value="Unassembled WGS sequence"/>
</dbReference>
<dbReference type="PIRSF" id="PIRSF004983">
    <property type="entry name" value="MenD"/>
    <property type="match status" value="1"/>
</dbReference>
<proteinExistence type="inferred from homology"/>
<sequence length="581" mass="64787">MSHQEALTKYLAAFITGLVQAGIKDVVISPGSRSTPLALMFSEHRDIKVYMNVDERSAAFFALGLAKASGNPVGLLCTSGTAAANYYPAVVEASLSGVPLIVMTADRPHELRDIGAPQAIDQLHLYGRHVKWFAEMALPEAGVEQLRYVKTTAIRAVKEAIGRDKGPVHLNFPFREPLLPILDPYPFHEEEKSINIEGGIHFLPYDKLKKIADQWQGIERGLIICGLIEEPDFTEAVTTLAKKLGYPILADPLSQLRSTSISETTVVDSYDAILKGKNVVNLLNPEIIIRFGGAPVSKSLSIYMKNLNDIEHIVVDSGSKWRDPNYVGTTMVQCNETVFCNDLATLIQEQKSSKWLSKWLELDEIAKKTIANHLQIIDELEEGKVVYELANLLPVDSTIFVGNSMPIRDVDTFFHKNNKNITVMANRGANGIDGVVSTALGAAVYKRPLFLVIGDLSFFHDLNGLLMAKLHKLNITIILLNNDGGGIFSYLPQYSEPKHFEVLFGTPTGLNYEHAVQMYHGQYTKIFDWESLKMAILDSVSYEGLNVIEIPTDRERNLFSHREMWEKVSQEINLFLQDAEK</sequence>
<evidence type="ECO:0000259" key="9">
    <source>
        <dbReference type="Pfam" id="PF02776"/>
    </source>
</evidence>
<comment type="catalytic activity">
    <reaction evidence="7">
        <text>isochorismate + 2-oxoglutarate + H(+) = 5-enolpyruvoyl-6-hydroxy-2-succinyl-cyclohex-3-ene-1-carboxylate + CO2</text>
        <dbReference type="Rhea" id="RHEA:25593"/>
        <dbReference type="ChEBI" id="CHEBI:15378"/>
        <dbReference type="ChEBI" id="CHEBI:16526"/>
        <dbReference type="ChEBI" id="CHEBI:16810"/>
        <dbReference type="ChEBI" id="CHEBI:29780"/>
        <dbReference type="ChEBI" id="CHEBI:58818"/>
        <dbReference type="EC" id="2.2.1.9"/>
    </reaction>
</comment>
<dbReference type="EMBL" id="JAGYPJ010000001">
    <property type="protein sequence ID" value="MBS4200107.1"/>
    <property type="molecule type" value="Genomic_DNA"/>
</dbReference>